<dbReference type="GO" id="GO:0016020">
    <property type="term" value="C:membrane"/>
    <property type="evidence" value="ECO:0007669"/>
    <property type="project" value="UniProtKB-SubCell"/>
</dbReference>
<feature type="transmembrane region" description="Helical" evidence="13">
    <location>
        <begin position="7"/>
        <end position="29"/>
    </location>
</feature>
<evidence type="ECO:0000313" key="15">
    <source>
        <dbReference type="EMBL" id="MBC2604851.1"/>
    </source>
</evidence>
<keyword evidence="8" id="KW-0408">Iron</keyword>
<evidence type="ECO:0000256" key="5">
    <source>
        <dbReference type="ARBA" id="ARBA00022832"/>
    </source>
</evidence>
<evidence type="ECO:0000256" key="4">
    <source>
        <dbReference type="ARBA" id="ARBA00022692"/>
    </source>
</evidence>
<feature type="coiled-coil region" evidence="12">
    <location>
        <begin position="287"/>
        <end position="343"/>
    </location>
</feature>
<dbReference type="GO" id="GO:0006633">
    <property type="term" value="P:fatty acid biosynthetic process"/>
    <property type="evidence" value="ECO:0007669"/>
    <property type="project" value="UniProtKB-KW"/>
</dbReference>
<dbReference type="PRINTS" id="PR00075">
    <property type="entry name" value="FACDDSATRASE"/>
</dbReference>
<evidence type="ECO:0000256" key="3">
    <source>
        <dbReference type="ARBA" id="ARBA00022516"/>
    </source>
</evidence>
<accession>A0A7X1E760</accession>
<dbReference type="PANTHER" id="PTHR11351">
    <property type="entry name" value="ACYL-COA DESATURASE"/>
    <property type="match status" value="1"/>
</dbReference>
<keyword evidence="5" id="KW-0276">Fatty acid metabolism</keyword>
<dbReference type="EMBL" id="JACHVC010000005">
    <property type="protein sequence ID" value="MBC2604851.1"/>
    <property type="molecule type" value="Genomic_DNA"/>
</dbReference>
<comment type="similarity">
    <text evidence="2">Belongs to the fatty acid desaturase type 2 family.</text>
</comment>
<evidence type="ECO:0000256" key="8">
    <source>
        <dbReference type="ARBA" id="ARBA00023004"/>
    </source>
</evidence>
<evidence type="ECO:0000256" key="1">
    <source>
        <dbReference type="ARBA" id="ARBA00004141"/>
    </source>
</evidence>
<sequence>MRIKNWGIFAFIAGYHVLLLALLPAYISVFSWESLVLFGITWAISVFSITAGYHRLFSHNTYKAKPVYEWACLISSSLAIEASALQWSHDHRIHHSHVDTDKDPYSIKKGFWYAHIWWMFTYNDPIDERLVKDLLKNPRVMFQHNHYGLMTIAVNLLVVGIGCFFMHPIAALFAGFFMRLFAIHHCTWFINSLCHVWGARTYAKELSAVDNAILAFFTFGEGYHNYHHTMANDYRNGVRWYHFDPTKWLIWSASKLGLVSDLRWVSDVKLRQILVKKDKNLLLERICQEIDETSKELQNKLVSLSDNFEEKASALMAKVRELKNATEERRKLLEIEIRQHKMELHAMWKSWIKLTELTSARYELEHAH</sequence>
<evidence type="ECO:0000256" key="11">
    <source>
        <dbReference type="ARBA" id="ARBA00023160"/>
    </source>
</evidence>
<proteinExistence type="inferred from homology"/>
<reference evidence="15 16" key="1">
    <citation type="submission" date="2020-07" db="EMBL/GenBank/DDBJ databases">
        <authorList>
            <person name="Feng X."/>
        </authorList>
    </citation>
    <scope>NUCLEOTIDE SEQUENCE [LARGE SCALE GENOMIC DNA]</scope>
    <source>
        <strain evidence="15 16">JCM23202</strain>
    </source>
</reference>
<keyword evidence="10 13" id="KW-0472">Membrane</keyword>
<keyword evidence="9" id="KW-0443">Lipid metabolism</keyword>
<dbReference type="InterPro" id="IPR005804">
    <property type="entry name" value="FA_desaturase_dom"/>
</dbReference>
<dbReference type="AlphaFoldDB" id="A0A7X1E760"/>
<comment type="subcellular location">
    <subcellularLocation>
        <location evidence="1">Membrane</location>
        <topology evidence="1">Multi-pass membrane protein</topology>
    </subcellularLocation>
</comment>
<evidence type="ECO:0000256" key="13">
    <source>
        <dbReference type="SAM" id="Phobius"/>
    </source>
</evidence>
<evidence type="ECO:0000256" key="10">
    <source>
        <dbReference type="ARBA" id="ARBA00023136"/>
    </source>
</evidence>
<dbReference type="GO" id="GO:0016717">
    <property type="term" value="F:oxidoreductase activity, acting on paired donors, with oxidation of a pair of donors resulting in the reduction of molecular oxygen to two molecules of water"/>
    <property type="evidence" value="ECO:0007669"/>
    <property type="project" value="InterPro"/>
</dbReference>
<keyword evidence="16" id="KW-1185">Reference proteome</keyword>
<name>A0A7X1E760_9BACT</name>
<dbReference type="InterPro" id="IPR015876">
    <property type="entry name" value="Acyl-CoA_DS"/>
</dbReference>
<keyword evidence="7" id="KW-0560">Oxidoreductase</keyword>
<evidence type="ECO:0000256" key="7">
    <source>
        <dbReference type="ARBA" id="ARBA00023002"/>
    </source>
</evidence>
<dbReference type="CDD" id="cd03505">
    <property type="entry name" value="Delta9-FADS-like"/>
    <property type="match status" value="1"/>
</dbReference>
<protein>
    <submittedName>
        <fullName evidence="15">Fatty acid desaturase</fullName>
    </submittedName>
</protein>
<evidence type="ECO:0000256" key="6">
    <source>
        <dbReference type="ARBA" id="ARBA00022989"/>
    </source>
</evidence>
<keyword evidence="11" id="KW-0275">Fatty acid biosynthesis</keyword>
<evidence type="ECO:0000256" key="2">
    <source>
        <dbReference type="ARBA" id="ARBA00008749"/>
    </source>
</evidence>
<keyword evidence="3" id="KW-0444">Lipid biosynthesis</keyword>
<comment type="caution">
    <text evidence="15">The sequence shown here is derived from an EMBL/GenBank/DDBJ whole genome shotgun (WGS) entry which is preliminary data.</text>
</comment>
<dbReference type="Proteomes" id="UP000526501">
    <property type="component" value="Unassembled WGS sequence"/>
</dbReference>
<dbReference type="RefSeq" id="WP_185658746.1">
    <property type="nucleotide sequence ID" value="NZ_CAWPOO010000005.1"/>
</dbReference>
<keyword evidence="4 13" id="KW-0812">Transmembrane</keyword>
<dbReference type="Pfam" id="PF00487">
    <property type="entry name" value="FA_desaturase"/>
    <property type="match status" value="1"/>
</dbReference>
<feature type="transmembrane region" description="Helical" evidence="13">
    <location>
        <begin position="35"/>
        <end position="53"/>
    </location>
</feature>
<organism evidence="15 16">
    <name type="scientific">Pelagicoccus albus</name>
    <dbReference type="NCBI Taxonomy" id="415222"/>
    <lineage>
        <taxon>Bacteria</taxon>
        <taxon>Pseudomonadati</taxon>
        <taxon>Verrucomicrobiota</taxon>
        <taxon>Opitutia</taxon>
        <taxon>Puniceicoccales</taxon>
        <taxon>Pelagicoccaceae</taxon>
        <taxon>Pelagicoccus</taxon>
    </lineage>
</organism>
<feature type="transmembrane region" description="Helical" evidence="13">
    <location>
        <begin position="147"/>
        <end position="170"/>
    </location>
</feature>
<dbReference type="PANTHER" id="PTHR11351:SF31">
    <property type="entry name" value="DESATURASE 1, ISOFORM A-RELATED"/>
    <property type="match status" value="1"/>
</dbReference>
<evidence type="ECO:0000256" key="12">
    <source>
        <dbReference type="SAM" id="Coils"/>
    </source>
</evidence>
<evidence type="ECO:0000313" key="16">
    <source>
        <dbReference type="Proteomes" id="UP000526501"/>
    </source>
</evidence>
<evidence type="ECO:0000259" key="14">
    <source>
        <dbReference type="Pfam" id="PF00487"/>
    </source>
</evidence>
<gene>
    <name evidence="15" type="ORF">H5P27_02230</name>
</gene>
<feature type="domain" description="Fatty acid desaturase" evidence="14">
    <location>
        <begin position="34"/>
        <end position="252"/>
    </location>
</feature>
<evidence type="ECO:0000256" key="9">
    <source>
        <dbReference type="ARBA" id="ARBA00023098"/>
    </source>
</evidence>
<keyword evidence="12" id="KW-0175">Coiled coil</keyword>
<keyword evidence="6 13" id="KW-1133">Transmembrane helix</keyword>